<dbReference type="PROSITE" id="PS00108">
    <property type="entry name" value="PROTEIN_KINASE_ST"/>
    <property type="match status" value="1"/>
</dbReference>
<keyword evidence="6" id="KW-0067">ATP-binding</keyword>
<evidence type="ECO:0000256" key="2">
    <source>
        <dbReference type="ARBA" id="ARBA00022527"/>
    </source>
</evidence>
<dbReference type="SUPFAM" id="SSF56112">
    <property type="entry name" value="Protein kinase-like (PK-like)"/>
    <property type="match status" value="1"/>
</dbReference>
<feature type="compositionally biased region" description="Basic and acidic residues" evidence="9">
    <location>
        <begin position="640"/>
        <end position="659"/>
    </location>
</feature>
<dbReference type="GeneID" id="28815384"/>
<dbReference type="PANTHER" id="PTHR43671">
    <property type="entry name" value="SERINE/THREONINE-PROTEIN KINASE NEK"/>
    <property type="match status" value="1"/>
</dbReference>
<dbReference type="OrthoDB" id="5986190at2759"/>
<dbReference type="PANTHER" id="PTHR43671:SF98">
    <property type="entry name" value="SERINE_THREONINE-PROTEIN KINASE NEK11"/>
    <property type="match status" value="1"/>
</dbReference>
<dbReference type="InParanoid" id="A0A194XTS2"/>
<evidence type="ECO:0000256" key="1">
    <source>
        <dbReference type="ARBA" id="ARBA00012513"/>
    </source>
</evidence>
<feature type="region of interest" description="Disordered" evidence="9">
    <location>
        <begin position="624"/>
        <end position="675"/>
    </location>
</feature>
<feature type="compositionally biased region" description="Low complexity" evidence="9">
    <location>
        <begin position="584"/>
        <end position="595"/>
    </location>
</feature>
<proteinExistence type="predicted"/>
<dbReference type="EC" id="2.7.11.1" evidence="1"/>
<evidence type="ECO:0000313" key="11">
    <source>
        <dbReference type="EMBL" id="KUJ23541.1"/>
    </source>
</evidence>
<keyword evidence="12" id="KW-1185">Reference proteome</keyword>
<protein>
    <recommendedName>
        <fullName evidence="1">non-specific serine/threonine protein kinase</fullName>
        <ecNumber evidence="1">2.7.11.1</ecNumber>
    </recommendedName>
</protein>
<reference evidence="11 12" key="1">
    <citation type="submission" date="2015-10" db="EMBL/GenBank/DDBJ databases">
        <title>Full genome of DAOMC 229536 Phialocephala scopiformis, a fungal endophyte of spruce producing the potent anti-insectan compound rugulosin.</title>
        <authorList>
            <consortium name="DOE Joint Genome Institute"/>
            <person name="Walker A.K."/>
            <person name="Frasz S.L."/>
            <person name="Seifert K.A."/>
            <person name="Miller J.D."/>
            <person name="Mondo S.J."/>
            <person name="Labutti K."/>
            <person name="Lipzen A."/>
            <person name="Dockter R."/>
            <person name="Kennedy M."/>
            <person name="Grigoriev I.V."/>
            <person name="Spatafora J.W."/>
        </authorList>
    </citation>
    <scope>NUCLEOTIDE SEQUENCE [LARGE SCALE GENOMIC DNA]</scope>
    <source>
        <strain evidence="11 12">CBS 120377</strain>
    </source>
</reference>
<evidence type="ECO:0000256" key="9">
    <source>
        <dbReference type="SAM" id="MobiDB-lite"/>
    </source>
</evidence>
<keyword evidence="4" id="KW-0547">Nucleotide-binding</keyword>
<dbReference type="InterPro" id="IPR008271">
    <property type="entry name" value="Ser/Thr_kinase_AS"/>
</dbReference>
<name>A0A194XTS2_MOLSC</name>
<keyword evidence="2" id="KW-0723">Serine/threonine-protein kinase</keyword>
<dbReference type="GO" id="GO:0004674">
    <property type="term" value="F:protein serine/threonine kinase activity"/>
    <property type="evidence" value="ECO:0007669"/>
    <property type="project" value="UniProtKB-KW"/>
</dbReference>
<dbReference type="EMBL" id="KQ947405">
    <property type="protein sequence ID" value="KUJ23541.1"/>
    <property type="molecule type" value="Genomic_DNA"/>
</dbReference>
<dbReference type="SMART" id="SM00220">
    <property type="entry name" value="S_TKc"/>
    <property type="match status" value="1"/>
</dbReference>
<dbReference type="Pfam" id="PF00069">
    <property type="entry name" value="Pkinase"/>
    <property type="match status" value="1"/>
</dbReference>
<organism evidence="11 12">
    <name type="scientific">Mollisia scopiformis</name>
    <name type="common">Conifer needle endophyte fungus</name>
    <name type="synonym">Phialocephala scopiformis</name>
    <dbReference type="NCBI Taxonomy" id="149040"/>
    <lineage>
        <taxon>Eukaryota</taxon>
        <taxon>Fungi</taxon>
        <taxon>Dikarya</taxon>
        <taxon>Ascomycota</taxon>
        <taxon>Pezizomycotina</taxon>
        <taxon>Leotiomycetes</taxon>
        <taxon>Helotiales</taxon>
        <taxon>Mollisiaceae</taxon>
        <taxon>Mollisia</taxon>
    </lineage>
</organism>
<evidence type="ECO:0000259" key="10">
    <source>
        <dbReference type="PROSITE" id="PS50011"/>
    </source>
</evidence>
<dbReference type="PROSITE" id="PS50011">
    <property type="entry name" value="PROTEIN_KINASE_DOM"/>
    <property type="match status" value="1"/>
</dbReference>
<comment type="catalytic activity">
    <reaction evidence="7">
        <text>L-threonyl-[protein] + ATP = O-phospho-L-threonyl-[protein] + ADP + H(+)</text>
        <dbReference type="Rhea" id="RHEA:46608"/>
        <dbReference type="Rhea" id="RHEA-COMP:11060"/>
        <dbReference type="Rhea" id="RHEA-COMP:11605"/>
        <dbReference type="ChEBI" id="CHEBI:15378"/>
        <dbReference type="ChEBI" id="CHEBI:30013"/>
        <dbReference type="ChEBI" id="CHEBI:30616"/>
        <dbReference type="ChEBI" id="CHEBI:61977"/>
        <dbReference type="ChEBI" id="CHEBI:456216"/>
        <dbReference type="EC" id="2.7.11.1"/>
    </reaction>
</comment>
<evidence type="ECO:0000313" key="12">
    <source>
        <dbReference type="Proteomes" id="UP000070700"/>
    </source>
</evidence>
<dbReference type="InterPro" id="IPR050660">
    <property type="entry name" value="NEK_Ser/Thr_kinase"/>
</dbReference>
<evidence type="ECO:0000256" key="8">
    <source>
        <dbReference type="ARBA" id="ARBA00048679"/>
    </source>
</evidence>
<dbReference type="Proteomes" id="UP000070700">
    <property type="component" value="Unassembled WGS sequence"/>
</dbReference>
<keyword evidence="3" id="KW-0808">Transferase</keyword>
<dbReference type="Gene3D" id="1.10.510.10">
    <property type="entry name" value="Transferase(Phosphotransferase) domain 1"/>
    <property type="match status" value="1"/>
</dbReference>
<dbReference type="RefSeq" id="XP_018077896.1">
    <property type="nucleotide sequence ID" value="XM_018205658.1"/>
</dbReference>
<evidence type="ECO:0000256" key="5">
    <source>
        <dbReference type="ARBA" id="ARBA00022777"/>
    </source>
</evidence>
<feature type="region of interest" description="Disordered" evidence="9">
    <location>
        <begin position="557"/>
        <end position="596"/>
    </location>
</feature>
<evidence type="ECO:0000256" key="7">
    <source>
        <dbReference type="ARBA" id="ARBA00047899"/>
    </source>
</evidence>
<feature type="region of interest" description="Disordered" evidence="9">
    <location>
        <begin position="688"/>
        <end position="734"/>
    </location>
</feature>
<evidence type="ECO:0000256" key="3">
    <source>
        <dbReference type="ARBA" id="ARBA00022679"/>
    </source>
</evidence>
<keyword evidence="5 11" id="KW-0418">Kinase</keyword>
<dbReference type="InterPro" id="IPR000719">
    <property type="entry name" value="Prot_kinase_dom"/>
</dbReference>
<dbReference type="GO" id="GO:0005524">
    <property type="term" value="F:ATP binding"/>
    <property type="evidence" value="ECO:0007669"/>
    <property type="project" value="UniProtKB-KW"/>
</dbReference>
<evidence type="ECO:0000256" key="4">
    <source>
        <dbReference type="ARBA" id="ARBA00022741"/>
    </source>
</evidence>
<dbReference type="InterPro" id="IPR011009">
    <property type="entry name" value="Kinase-like_dom_sf"/>
</dbReference>
<dbReference type="KEGG" id="psco:LY89DRAFT_185494"/>
<gene>
    <name evidence="11" type="ORF">LY89DRAFT_185494</name>
</gene>
<evidence type="ECO:0000256" key="6">
    <source>
        <dbReference type="ARBA" id="ARBA00022840"/>
    </source>
</evidence>
<dbReference type="AlphaFoldDB" id="A0A194XTS2"/>
<feature type="domain" description="Protein kinase" evidence="10">
    <location>
        <begin position="199"/>
        <end position="547"/>
    </location>
</feature>
<comment type="catalytic activity">
    <reaction evidence="8">
        <text>L-seryl-[protein] + ATP = O-phospho-L-seryl-[protein] + ADP + H(+)</text>
        <dbReference type="Rhea" id="RHEA:17989"/>
        <dbReference type="Rhea" id="RHEA-COMP:9863"/>
        <dbReference type="Rhea" id="RHEA-COMP:11604"/>
        <dbReference type="ChEBI" id="CHEBI:15378"/>
        <dbReference type="ChEBI" id="CHEBI:29999"/>
        <dbReference type="ChEBI" id="CHEBI:30616"/>
        <dbReference type="ChEBI" id="CHEBI:83421"/>
        <dbReference type="ChEBI" id="CHEBI:456216"/>
        <dbReference type="EC" id="2.7.11.1"/>
    </reaction>
</comment>
<accession>A0A194XTS2</accession>
<sequence>MQSYGDARGSNGRLEDLKVDNFDTQVQDASDKAFELSQRASGFLRREKIRARLGEAVYNKGCPQAEQFIIPQDLHEIWRPQILRNFLGVLGYSGEENLVQTVLDHLIKTISILVYIRWEEWSRFESIFFPNGWGKPVREDRTDARIPYPDIILEEDQFLGSGDAAASDFFNHQNVYIPKIIEQGKRILIPKTTPLPFIKKQQEKIAVGGYGVVTKEVIAKHHFRPKSKFGSDPIKREFAVACKKFQTRGDFRAEAKNLDNLASALSKHERLVKHIAFITIGDVHDPGATKEFNILLPMADTDLKRLLYLEQYSPQCSDVVELVKEASKVFDALAWLHQGQMVEDKMQVFCHMDLKPANILVYEIGEYKFPAGCWMISDFGISSMTERHQNTQFLNTFEKSPAGTLASILGADSVLTSRKREPGIYSAPEAHKLNGKIGPASDVWSLGCILFQVLLRGVGGSEGIADLVKYDEKRRSKEHDHFCQHTDGEAHLHPAIERWLESTHLPGHIAIQDQKMIMECKNVIKQALIVDPDKRATAANLRDRLLLICEREEISNESVAGSPITSKPPFPMETSSAMPLPDRTTTNFQPTQPNPLEETKDLRLQQPESSAQPSQVAAAAFTLPPKSFSPAPTAAPPTPPDDHHIAHDLDTTDKLKHDTTGNNPSTQPENDIPRKQAKLQPLIPDRVSSHTRETALPVSKESTPAVIEPPPTFPRESVRSVDIGPFETRHRSSTLSIGISRSSIVRPKSDNTSVCFSS</sequence>